<reference evidence="1" key="2">
    <citation type="journal article" date="2022" name="New Phytol.">
        <title>Evolutionary transition to the ectomycorrhizal habit in the genomes of a hyperdiverse lineage of mushroom-forming fungi.</title>
        <authorList>
            <person name="Looney B."/>
            <person name="Miyauchi S."/>
            <person name="Morin E."/>
            <person name="Drula E."/>
            <person name="Courty P.E."/>
            <person name="Kohler A."/>
            <person name="Kuo A."/>
            <person name="LaButti K."/>
            <person name="Pangilinan J."/>
            <person name="Lipzen A."/>
            <person name="Riley R."/>
            <person name="Andreopoulos W."/>
            <person name="He G."/>
            <person name="Johnson J."/>
            <person name="Nolan M."/>
            <person name="Tritt A."/>
            <person name="Barry K.W."/>
            <person name="Grigoriev I.V."/>
            <person name="Nagy L.G."/>
            <person name="Hibbett D."/>
            <person name="Henrissat B."/>
            <person name="Matheny P.B."/>
            <person name="Labbe J."/>
            <person name="Martin F.M."/>
        </authorList>
    </citation>
    <scope>NUCLEOTIDE SEQUENCE</scope>
    <source>
        <strain evidence="1">FP105234-sp</strain>
    </source>
</reference>
<sequence>RRTTRRCYCIWSQSHSTRQCASVRITGPKHPRLYKPPASRTSVPYLLCSGMYCRQ</sequence>
<feature type="non-terminal residue" evidence="1">
    <location>
        <position position="1"/>
    </location>
</feature>
<evidence type="ECO:0000313" key="1">
    <source>
        <dbReference type="EMBL" id="KAI0044549.1"/>
    </source>
</evidence>
<dbReference type="Proteomes" id="UP000814033">
    <property type="component" value="Unassembled WGS sequence"/>
</dbReference>
<comment type="caution">
    <text evidence="1">The sequence shown here is derived from an EMBL/GenBank/DDBJ whole genome shotgun (WGS) entry which is preliminary data.</text>
</comment>
<proteinExistence type="predicted"/>
<keyword evidence="2" id="KW-1185">Reference proteome</keyword>
<dbReference type="EMBL" id="MU275979">
    <property type="protein sequence ID" value="KAI0044549.1"/>
    <property type="molecule type" value="Genomic_DNA"/>
</dbReference>
<organism evidence="1 2">
    <name type="scientific">Auriscalpium vulgare</name>
    <dbReference type="NCBI Taxonomy" id="40419"/>
    <lineage>
        <taxon>Eukaryota</taxon>
        <taxon>Fungi</taxon>
        <taxon>Dikarya</taxon>
        <taxon>Basidiomycota</taxon>
        <taxon>Agaricomycotina</taxon>
        <taxon>Agaricomycetes</taxon>
        <taxon>Russulales</taxon>
        <taxon>Auriscalpiaceae</taxon>
        <taxon>Auriscalpium</taxon>
    </lineage>
</organism>
<evidence type="ECO:0000313" key="2">
    <source>
        <dbReference type="Proteomes" id="UP000814033"/>
    </source>
</evidence>
<name>A0ACB8RKS5_9AGAM</name>
<protein>
    <submittedName>
        <fullName evidence="1">Uncharacterized protein</fullName>
    </submittedName>
</protein>
<gene>
    <name evidence="1" type="ORF">FA95DRAFT_249781</name>
</gene>
<accession>A0ACB8RKS5</accession>
<reference evidence="1" key="1">
    <citation type="submission" date="2021-02" db="EMBL/GenBank/DDBJ databases">
        <authorList>
            <consortium name="DOE Joint Genome Institute"/>
            <person name="Ahrendt S."/>
            <person name="Looney B.P."/>
            <person name="Miyauchi S."/>
            <person name="Morin E."/>
            <person name="Drula E."/>
            <person name="Courty P.E."/>
            <person name="Chicoki N."/>
            <person name="Fauchery L."/>
            <person name="Kohler A."/>
            <person name="Kuo A."/>
            <person name="Labutti K."/>
            <person name="Pangilinan J."/>
            <person name="Lipzen A."/>
            <person name="Riley R."/>
            <person name="Andreopoulos W."/>
            <person name="He G."/>
            <person name="Johnson J."/>
            <person name="Barry K.W."/>
            <person name="Grigoriev I.V."/>
            <person name="Nagy L."/>
            <person name="Hibbett D."/>
            <person name="Henrissat B."/>
            <person name="Matheny P.B."/>
            <person name="Labbe J."/>
            <person name="Martin F."/>
        </authorList>
    </citation>
    <scope>NUCLEOTIDE SEQUENCE</scope>
    <source>
        <strain evidence="1">FP105234-sp</strain>
    </source>
</reference>